<evidence type="ECO:0000259" key="3">
    <source>
        <dbReference type="PROSITE" id="PS51272"/>
    </source>
</evidence>
<gene>
    <name evidence="4" type="ORF">BH720_25480</name>
</gene>
<dbReference type="InterPro" id="IPR047684">
    <property type="entry name" value="Por_som-like"/>
</dbReference>
<name>A0A1E5QCR7_9CYAN</name>
<dbReference type="InterPro" id="IPR001119">
    <property type="entry name" value="SLH_dom"/>
</dbReference>
<keyword evidence="2" id="KW-0175">Coiled coil</keyword>
<dbReference type="PANTHER" id="PTHR43308:SF1">
    <property type="entry name" value="OUTER MEMBRANE PROTEIN ALPHA"/>
    <property type="match status" value="1"/>
</dbReference>
<comment type="similarity">
    <text evidence="1">Belongs to the OprB family.</text>
</comment>
<dbReference type="Pfam" id="PF04966">
    <property type="entry name" value="OprB"/>
    <property type="match status" value="1"/>
</dbReference>
<dbReference type="InterPro" id="IPR007049">
    <property type="entry name" value="Carb-sel_porin_OprB"/>
</dbReference>
<dbReference type="InterPro" id="IPR051465">
    <property type="entry name" value="Cell_Envelope_Struct_Comp"/>
</dbReference>
<feature type="signal peptide" evidence="1">
    <location>
        <begin position="1"/>
        <end position="24"/>
    </location>
</feature>
<feature type="domain" description="SLH" evidence="3">
    <location>
        <begin position="146"/>
        <end position="210"/>
    </location>
</feature>
<evidence type="ECO:0000256" key="2">
    <source>
        <dbReference type="SAM" id="Coils"/>
    </source>
</evidence>
<dbReference type="EMBL" id="MJGC01000132">
    <property type="protein sequence ID" value="OEJ72427.1"/>
    <property type="molecule type" value="Genomic_DNA"/>
</dbReference>
<dbReference type="OrthoDB" id="580845at2"/>
<dbReference type="PANTHER" id="PTHR43308">
    <property type="entry name" value="OUTER MEMBRANE PROTEIN ALPHA-RELATED"/>
    <property type="match status" value="1"/>
</dbReference>
<dbReference type="AlphaFoldDB" id="A0A1E5QCR7"/>
<keyword evidence="1" id="KW-0732">Signal</keyword>
<dbReference type="GO" id="GO:0015288">
    <property type="term" value="F:porin activity"/>
    <property type="evidence" value="ECO:0007669"/>
    <property type="project" value="InterPro"/>
</dbReference>
<dbReference type="Pfam" id="PF00395">
    <property type="entry name" value="SLH"/>
    <property type="match status" value="1"/>
</dbReference>
<dbReference type="PROSITE" id="PS51272">
    <property type="entry name" value="SLH"/>
    <property type="match status" value="1"/>
</dbReference>
<accession>A0A1E5QCR7</accession>
<dbReference type="NCBIfam" id="NF033921">
    <property type="entry name" value="por_somb"/>
    <property type="match status" value="1"/>
</dbReference>
<proteinExistence type="inferred from homology"/>
<protein>
    <recommendedName>
        <fullName evidence="3">SLH domain-containing protein</fullName>
    </recommendedName>
</protein>
<evidence type="ECO:0000256" key="1">
    <source>
        <dbReference type="RuleBase" id="RU363072"/>
    </source>
</evidence>
<dbReference type="GO" id="GO:0016020">
    <property type="term" value="C:membrane"/>
    <property type="evidence" value="ECO:0007669"/>
    <property type="project" value="InterPro"/>
</dbReference>
<sequence>MTKTLWNLLAVSPAILGATLAASAAAIASESVISLEENVAQSLETAGAAILESEELTFSTTAPEFSFSEASVNPESFSSLSQKVESLGAQTKALDKVEAPAVELPAAPNLLAQQTQPVQSNTTSLDQLMQYGNEGRSTRSAGQVTSISQLRDVQPTDWAFQALQSLVERYGCIAGYPDGTYRGNRAMTRFEFAAGLNACLDRINELIAAATANILTREDLLVLQRLQEEFAAELATLRGRVDALEARTAELEANQFSTTTKLTGEAIFAVTDAFGDYAGSGDDNTVLQGRVRLNFNTSFTGRDLLITRLQAGNATPFSFQPASGLQTFNVGNTDNNFQLDTLAYFFNLTNNIKVAVAANAGVFDDFTPTLNPYLEDFDGGSGSLSTLGQRSPLYRIGGGQGIGANINLGRIRFPVGLGPVNLTLGYLADQGNNPGQDTGLFNGDYAALAQLTFAPTNGVSVGFTYVHGYHNQGNAIFDNGGGTAVVGTPIVSLLSDVGPAVTNSYGAQASFQFSPRFAISGWFGYTHVRLLDLDTLGLTGGADGQVWNYAINLAFPDFGRRGNLLGIVAGVPPYLGGVNRLGRVNNELPLHIEGFYKFKVSDNISVTPGVIWLRNAAQGNFNEDDIFIGTLRTTFTF</sequence>
<reference evidence="4" key="1">
    <citation type="submission" date="2016-09" db="EMBL/GenBank/DDBJ databases">
        <title>Draft genome of thermotolerant cyanobacterium Desertifilum sp. strain IPPAS B-1220.</title>
        <authorList>
            <person name="Sinetova M.A."/>
            <person name="Bolakhan K."/>
            <person name="Zayadan B.K."/>
            <person name="Mironov K.S."/>
            <person name="Ustinova V."/>
            <person name="Kupriyanova E.V."/>
            <person name="Sidorov R.A."/>
            <person name="Skrypnik A.N."/>
            <person name="Gogoleva N.E."/>
            <person name="Gogolev Y.V."/>
            <person name="Los D.A."/>
        </authorList>
    </citation>
    <scope>NUCLEOTIDE SEQUENCE [LARGE SCALE GENOMIC DNA]</scope>
    <source>
        <strain evidence="4">IPPAS B-1220</strain>
    </source>
</reference>
<comment type="caution">
    <text evidence="4">The sequence shown here is derived from an EMBL/GenBank/DDBJ whole genome shotgun (WGS) entry which is preliminary data.</text>
</comment>
<dbReference type="RefSeq" id="WP_069970034.1">
    <property type="nucleotide sequence ID" value="NZ_CM124774.1"/>
</dbReference>
<organism evidence="4">
    <name type="scientific">Desertifilum tharense IPPAS B-1220</name>
    <dbReference type="NCBI Taxonomy" id="1781255"/>
    <lineage>
        <taxon>Bacteria</taxon>
        <taxon>Bacillati</taxon>
        <taxon>Cyanobacteriota</taxon>
        <taxon>Cyanophyceae</taxon>
        <taxon>Desertifilales</taxon>
        <taxon>Desertifilaceae</taxon>
        <taxon>Desertifilum</taxon>
    </lineage>
</organism>
<evidence type="ECO:0000313" key="4">
    <source>
        <dbReference type="EMBL" id="OEJ72427.1"/>
    </source>
</evidence>
<dbReference type="STRING" id="1781255.BH720_25480"/>
<feature type="coiled-coil region" evidence="2">
    <location>
        <begin position="227"/>
        <end position="254"/>
    </location>
</feature>
<dbReference type="GO" id="GO:0008643">
    <property type="term" value="P:carbohydrate transport"/>
    <property type="evidence" value="ECO:0007669"/>
    <property type="project" value="InterPro"/>
</dbReference>
<feature type="chain" id="PRO_5009028082" description="SLH domain-containing protein" evidence="1">
    <location>
        <begin position="25"/>
        <end position="637"/>
    </location>
</feature>